<feature type="transmembrane region" description="Helical" evidence="1">
    <location>
        <begin position="41"/>
        <end position="61"/>
    </location>
</feature>
<feature type="transmembrane region" description="Helical" evidence="1">
    <location>
        <begin position="12"/>
        <end position="35"/>
    </location>
</feature>
<keyword evidence="1" id="KW-0812">Transmembrane</keyword>
<organism evidence="2 3">
    <name type="scientific">Gracilibacillus halotolerans</name>
    <dbReference type="NCBI Taxonomy" id="74386"/>
    <lineage>
        <taxon>Bacteria</taxon>
        <taxon>Bacillati</taxon>
        <taxon>Bacillota</taxon>
        <taxon>Bacilli</taxon>
        <taxon>Bacillales</taxon>
        <taxon>Bacillaceae</taxon>
        <taxon>Gracilibacillus</taxon>
    </lineage>
</organism>
<protein>
    <submittedName>
        <fullName evidence="2">Uncharacterized protein</fullName>
    </submittedName>
</protein>
<dbReference type="AlphaFoldDB" id="A0A841RNV3"/>
<proteinExistence type="predicted"/>
<dbReference type="Proteomes" id="UP000572212">
    <property type="component" value="Unassembled WGS sequence"/>
</dbReference>
<evidence type="ECO:0000313" key="3">
    <source>
        <dbReference type="Proteomes" id="UP000572212"/>
    </source>
</evidence>
<accession>A0A841RNV3</accession>
<sequence length="97" mass="10846">MEFGTLKQRIFLWIGWLSIVTGLIPFAILNIFLLWGYNVPIGNNTSFWFLITITLGAVSTINKNSRPLGLWGIGLGLYLGLFVAVMFVLGWAINPFP</sequence>
<dbReference type="EMBL" id="JACHON010000013">
    <property type="protein sequence ID" value="MBB6513557.1"/>
    <property type="molecule type" value="Genomic_DNA"/>
</dbReference>
<evidence type="ECO:0000256" key="1">
    <source>
        <dbReference type="SAM" id="Phobius"/>
    </source>
</evidence>
<gene>
    <name evidence="2" type="ORF">GGQ92_002369</name>
</gene>
<keyword evidence="3" id="KW-1185">Reference proteome</keyword>
<feature type="transmembrane region" description="Helical" evidence="1">
    <location>
        <begin position="68"/>
        <end position="93"/>
    </location>
</feature>
<keyword evidence="1" id="KW-0472">Membrane</keyword>
<name>A0A841RNV3_9BACI</name>
<evidence type="ECO:0000313" key="2">
    <source>
        <dbReference type="EMBL" id="MBB6513557.1"/>
    </source>
</evidence>
<reference evidence="2 3" key="1">
    <citation type="submission" date="2020-08" db="EMBL/GenBank/DDBJ databases">
        <title>Genomic Encyclopedia of Type Strains, Phase IV (KMG-IV): sequencing the most valuable type-strain genomes for metagenomic binning, comparative biology and taxonomic classification.</title>
        <authorList>
            <person name="Goeker M."/>
        </authorList>
    </citation>
    <scope>NUCLEOTIDE SEQUENCE [LARGE SCALE GENOMIC DNA]</scope>
    <source>
        <strain evidence="2 3">DSM 11805</strain>
    </source>
</reference>
<keyword evidence="1" id="KW-1133">Transmembrane helix</keyword>
<comment type="caution">
    <text evidence="2">The sequence shown here is derived from an EMBL/GenBank/DDBJ whole genome shotgun (WGS) entry which is preliminary data.</text>
</comment>
<dbReference type="RefSeq" id="WP_184248953.1">
    <property type="nucleotide sequence ID" value="NZ_BAAACU010000005.1"/>
</dbReference>